<dbReference type="SMART" id="SM00717">
    <property type="entry name" value="SANT"/>
    <property type="match status" value="3"/>
</dbReference>
<dbReference type="Pfam" id="PF00249">
    <property type="entry name" value="Myb_DNA-binding"/>
    <property type="match status" value="1"/>
</dbReference>
<gene>
    <name evidence="4" type="ORF">BB561_003225</name>
</gene>
<feature type="domain" description="Myb-like" evidence="2">
    <location>
        <begin position="604"/>
        <end position="646"/>
    </location>
</feature>
<comment type="caution">
    <text evidence="4">The sequence shown here is derived from an EMBL/GenBank/DDBJ whole genome shotgun (WGS) entry which is preliminary data.</text>
</comment>
<accession>A0A2T9YMH3</accession>
<dbReference type="InterPro" id="IPR017930">
    <property type="entry name" value="Myb_dom"/>
</dbReference>
<reference evidence="4 5" key="1">
    <citation type="journal article" date="2018" name="MBio">
        <title>Comparative Genomics Reveals the Core Gene Toolbox for the Fungus-Insect Symbiosis.</title>
        <authorList>
            <person name="Wang Y."/>
            <person name="Stata M."/>
            <person name="Wang W."/>
            <person name="Stajich J.E."/>
            <person name="White M.M."/>
            <person name="Moncalvo J.M."/>
        </authorList>
    </citation>
    <scope>NUCLEOTIDE SEQUENCE [LARGE SCALE GENOMIC DNA]</scope>
    <source>
        <strain evidence="4 5">SWE-8-4</strain>
    </source>
</reference>
<dbReference type="AlphaFoldDB" id="A0A2T9YMH3"/>
<feature type="domain" description="HTH myb-type" evidence="3">
    <location>
        <begin position="335"/>
        <end position="389"/>
    </location>
</feature>
<dbReference type="EMBL" id="MBFR01000126">
    <property type="protein sequence ID" value="PVU93522.1"/>
    <property type="molecule type" value="Genomic_DNA"/>
</dbReference>
<dbReference type="InterPro" id="IPR009057">
    <property type="entry name" value="Homeodomain-like_sf"/>
</dbReference>
<dbReference type="Proteomes" id="UP000245383">
    <property type="component" value="Unassembled WGS sequence"/>
</dbReference>
<evidence type="ECO:0000256" key="1">
    <source>
        <dbReference type="SAM" id="MobiDB-lite"/>
    </source>
</evidence>
<feature type="region of interest" description="Disordered" evidence="1">
    <location>
        <begin position="503"/>
        <end position="522"/>
    </location>
</feature>
<evidence type="ECO:0000259" key="3">
    <source>
        <dbReference type="PROSITE" id="PS51294"/>
    </source>
</evidence>
<feature type="domain" description="Myb-like" evidence="2">
    <location>
        <begin position="739"/>
        <end position="787"/>
    </location>
</feature>
<dbReference type="SUPFAM" id="SSF46689">
    <property type="entry name" value="Homeodomain-like"/>
    <property type="match status" value="3"/>
</dbReference>
<evidence type="ECO:0008006" key="6">
    <source>
        <dbReference type="Google" id="ProtNLM"/>
    </source>
</evidence>
<dbReference type="InterPro" id="IPR050560">
    <property type="entry name" value="MYB_TF"/>
</dbReference>
<protein>
    <recommendedName>
        <fullName evidence="6">Myb-like domain-containing protein</fullName>
    </recommendedName>
</protein>
<dbReference type="InterPro" id="IPR001005">
    <property type="entry name" value="SANT/Myb"/>
</dbReference>
<keyword evidence="5" id="KW-1185">Reference proteome</keyword>
<organism evidence="4 5">
    <name type="scientific">Smittium simulii</name>
    <dbReference type="NCBI Taxonomy" id="133385"/>
    <lineage>
        <taxon>Eukaryota</taxon>
        <taxon>Fungi</taxon>
        <taxon>Fungi incertae sedis</taxon>
        <taxon>Zoopagomycota</taxon>
        <taxon>Kickxellomycotina</taxon>
        <taxon>Harpellomycetes</taxon>
        <taxon>Harpellales</taxon>
        <taxon>Legeriomycetaceae</taxon>
        <taxon>Smittium</taxon>
    </lineage>
</organism>
<dbReference type="Gene3D" id="1.10.10.60">
    <property type="entry name" value="Homeodomain-like"/>
    <property type="match status" value="2"/>
</dbReference>
<feature type="region of interest" description="Disordered" evidence="1">
    <location>
        <begin position="152"/>
        <end position="171"/>
    </location>
</feature>
<dbReference type="OrthoDB" id="39591at2759"/>
<dbReference type="PROSITE" id="PS51294">
    <property type="entry name" value="HTH_MYB"/>
    <property type="match status" value="1"/>
</dbReference>
<dbReference type="STRING" id="133385.A0A2T9YMH3"/>
<dbReference type="CDD" id="cd00167">
    <property type="entry name" value="SANT"/>
    <property type="match status" value="2"/>
</dbReference>
<feature type="compositionally biased region" description="Polar residues" evidence="1">
    <location>
        <begin position="154"/>
        <end position="171"/>
    </location>
</feature>
<name>A0A2T9YMH3_9FUNG</name>
<evidence type="ECO:0000313" key="5">
    <source>
        <dbReference type="Proteomes" id="UP000245383"/>
    </source>
</evidence>
<feature type="compositionally biased region" description="Polar residues" evidence="1">
    <location>
        <begin position="510"/>
        <end position="522"/>
    </location>
</feature>
<sequence>MYLLIKNISNNLQLLFFNSYLVSPRYYLNIIHCLRSKKVSNQKKTSNKRNLVLYNVSLAYPYAHMFAKTNTMNFKQYSTKLFVRHITISNLYKNSGCINFNKKTFNLAQVYLAQKISTQSNFFTTLDHNNHDFTCKNEALKTNNILEKLEPIKETNNLSSNPEKPKSTRSPWSISDTQLLLKLAFEQLSSKGRIDYNILSLKMNVNIDRINKKVHKINLIKCFIEGRYPTLKDIVGEKKLALINSIKTMPKEYYSLDHAKQYLEQLGYNRPIEEENNNGSKLFLYRHWSPAEINYLIEYSHHCCKNAIDCDMLMILLGRTKNAILNKIYSLNVVKTINYGRWSLVESDDLKTAVSIYGPYNWIFISKYIKTRDPYQCRQHYSNFKDFYEDNQNTAAISKYSSDSNFITEPQTSIKTTDLTQVKNKPLLLNKNNKALNDTFQIDTNFPTNDGLLNNDQYINSLDLSDLDSLINNSSIGFDNNLSAQPKNINTIKYQAIQSLNNDGHDSLDNRQNNLTSDKNDFKSTNTRLKPYNLNKDQIMLALKNGYNVETPRLLQLVEKYPRKWKNISKEFSQLNIKLNNIYNRYSTVVTYHLIKMIDYNIEWSDDDDKLLLSKHKEYINDWVAISTSFAEIPAIQCKFRWHLLNFLNCYTFVYDNQQASNKEYTIVLNEKEKFKFKARIQKLELNIVRYYNKTSKQNYSDSPAHKYLYSFKRKLFHETEINEITNIEVKQGNSTPIWTEQQSQELLKIVDEFKSDPNIAFSWPKVSSVIKEFSGFECREKYYKLVRYGSHIPPWTHDEDKIIFNWVLAFRKTTGNLPKRTVPNNEIFSTAIDFDDKNILAKIRIGTGTKFKYYLSLFWIKSELSRNRSLRSVYSRFSKIDSVLEILDKYGVCPKLSVNKKGEFQLDKLNEEYFQFAWDCWLNFRNLKNISFEKVLIRNLNLDDD</sequence>
<dbReference type="PANTHER" id="PTHR45614">
    <property type="entry name" value="MYB PROTEIN-RELATED"/>
    <property type="match status" value="1"/>
</dbReference>
<evidence type="ECO:0000259" key="2">
    <source>
        <dbReference type="PROSITE" id="PS50090"/>
    </source>
</evidence>
<feature type="domain" description="Myb-like" evidence="2">
    <location>
        <begin position="334"/>
        <end position="385"/>
    </location>
</feature>
<evidence type="ECO:0000313" key="4">
    <source>
        <dbReference type="EMBL" id="PVU93522.1"/>
    </source>
</evidence>
<proteinExistence type="predicted"/>
<dbReference type="PROSITE" id="PS50090">
    <property type="entry name" value="MYB_LIKE"/>
    <property type="match status" value="3"/>
</dbReference>